<gene>
    <name evidence="2" type="ORF">Amon01_000904900</name>
</gene>
<protein>
    <submittedName>
        <fullName evidence="2">Unnamed protein product</fullName>
    </submittedName>
</protein>
<keyword evidence="1" id="KW-1133">Transmembrane helix</keyword>
<proteinExistence type="predicted"/>
<reference evidence="2" key="1">
    <citation type="submission" date="2023-04" db="EMBL/GenBank/DDBJ databases">
        <title>Ambrosiozyma monospora NBRC 1965.</title>
        <authorList>
            <person name="Ichikawa N."/>
            <person name="Sato H."/>
            <person name="Tonouchi N."/>
        </authorList>
    </citation>
    <scope>NUCLEOTIDE SEQUENCE</scope>
    <source>
        <strain evidence="2">NBRC 1965</strain>
    </source>
</reference>
<dbReference type="EMBL" id="BSXU01009288">
    <property type="protein sequence ID" value="GME68630.1"/>
    <property type="molecule type" value="Genomic_DNA"/>
</dbReference>
<dbReference type="Proteomes" id="UP001165063">
    <property type="component" value="Unassembled WGS sequence"/>
</dbReference>
<dbReference type="AlphaFoldDB" id="A0A9W6SWP8"/>
<organism evidence="2 3">
    <name type="scientific">Ambrosiozyma monospora</name>
    <name type="common">Yeast</name>
    <name type="synonym">Endomycopsis monosporus</name>
    <dbReference type="NCBI Taxonomy" id="43982"/>
    <lineage>
        <taxon>Eukaryota</taxon>
        <taxon>Fungi</taxon>
        <taxon>Dikarya</taxon>
        <taxon>Ascomycota</taxon>
        <taxon>Saccharomycotina</taxon>
        <taxon>Pichiomycetes</taxon>
        <taxon>Pichiales</taxon>
        <taxon>Pichiaceae</taxon>
        <taxon>Ambrosiozyma</taxon>
    </lineage>
</organism>
<evidence type="ECO:0000313" key="3">
    <source>
        <dbReference type="Proteomes" id="UP001165063"/>
    </source>
</evidence>
<keyword evidence="3" id="KW-1185">Reference proteome</keyword>
<evidence type="ECO:0000256" key="1">
    <source>
        <dbReference type="SAM" id="Phobius"/>
    </source>
</evidence>
<name>A0A9W6SWP8_AMBMO</name>
<keyword evidence="1" id="KW-0812">Transmembrane</keyword>
<accession>A0A9W6SWP8</accession>
<feature type="transmembrane region" description="Helical" evidence="1">
    <location>
        <begin position="115"/>
        <end position="136"/>
    </location>
</feature>
<comment type="caution">
    <text evidence="2">The sequence shown here is derived from an EMBL/GenBank/DDBJ whole genome shotgun (WGS) entry which is preliminary data.</text>
</comment>
<keyword evidence="1" id="KW-0472">Membrane</keyword>
<evidence type="ECO:0000313" key="2">
    <source>
        <dbReference type="EMBL" id="GME68630.1"/>
    </source>
</evidence>
<sequence>MAPGKPNTNTQLARKPPSVLTVAEQKKKIDYMIQFRLQQAPKLLGEADLRELQHAMVGVQQRVDQLANLQHYNSEDFQEMTNIYAEQFDLMNREYKQLIKRVEKSTKDDLELNRLAMVVVMMMLMETAALMMEGWVA</sequence>